<dbReference type="Pfam" id="PF05053">
    <property type="entry name" value="Menin"/>
    <property type="match status" value="3"/>
</dbReference>
<reference evidence="10" key="1">
    <citation type="submission" date="2023-06" db="EMBL/GenBank/DDBJ databases">
        <title>Survivors Of The Sea: Transcriptome response of Skeletonema marinoi to long-term dormancy.</title>
        <authorList>
            <person name="Pinder M.I.M."/>
            <person name="Kourtchenko O."/>
            <person name="Robertson E.K."/>
            <person name="Larsson T."/>
            <person name="Maumus F."/>
            <person name="Osuna-Cruz C.M."/>
            <person name="Vancaester E."/>
            <person name="Stenow R."/>
            <person name="Vandepoele K."/>
            <person name="Ploug H."/>
            <person name="Bruchert V."/>
            <person name="Godhe A."/>
            <person name="Topel M."/>
        </authorList>
    </citation>
    <scope>NUCLEOTIDE SEQUENCE</scope>
    <source>
        <strain evidence="10">R05AC</strain>
    </source>
</reference>
<keyword evidence="7" id="KW-0238">DNA-binding</keyword>
<keyword evidence="8" id="KW-0804">Transcription</keyword>
<comment type="caution">
    <text evidence="10">The sequence shown here is derived from an EMBL/GenBank/DDBJ whole genome shotgun (WGS) entry which is preliminary data.</text>
</comment>
<evidence type="ECO:0000256" key="6">
    <source>
        <dbReference type="ARBA" id="ARBA00023015"/>
    </source>
</evidence>
<evidence type="ECO:0000313" key="10">
    <source>
        <dbReference type="EMBL" id="KAK1741441.1"/>
    </source>
</evidence>
<accession>A0AAD8Y7X5</accession>
<evidence type="ECO:0000256" key="7">
    <source>
        <dbReference type="ARBA" id="ARBA00023125"/>
    </source>
</evidence>
<dbReference type="GO" id="GO:0008285">
    <property type="term" value="P:negative regulation of cell population proliferation"/>
    <property type="evidence" value="ECO:0007669"/>
    <property type="project" value="TreeGrafter"/>
</dbReference>
<dbReference type="GO" id="GO:0035097">
    <property type="term" value="C:histone methyltransferase complex"/>
    <property type="evidence" value="ECO:0007669"/>
    <property type="project" value="TreeGrafter"/>
</dbReference>
<dbReference type="EMBL" id="JATAAI010000013">
    <property type="protein sequence ID" value="KAK1741441.1"/>
    <property type="molecule type" value="Genomic_DNA"/>
</dbReference>
<dbReference type="GO" id="GO:0006357">
    <property type="term" value="P:regulation of transcription by RNA polymerase II"/>
    <property type="evidence" value="ECO:0007669"/>
    <property type="project" value="TreeGrafter"/>
</dbReference>
<dbReference type="GO" id="GO:0006325">
    <property type="term" value="P:chromatin organization"/>
    <property type="evidence" value="ECO:0007669"/>
    <property type="project" value="UniProtKB-KW"/>
</dbReference>
<evidence type="ECO:0000256" key="8">
    <source>
        <dbReference type="ARBA" id="ARBA00023163"/>
    </source>
</evidence>
<dbReference type="GO" id="GO:0000976">
    <property type="term" value="F:transcription cis-regulatory region binding"/>
    <property type="evidence" value="ECO:0007669"/>
    <property type="project" value="TreeGrafter"/>
</dbReference>
<dbReference type="Proteomes" id="UP001224775">
    <property type="component" value="Unassembled WGS sequence"/>
</dbReference>
<gene>
    <name evidence="10" type="ORF">QTG54_007919</name>
</gene>
<keyword evidence="6" id="KW-0805">Transcription regulation</keyword>
<dbReference type="GO" id="GO:0000403">
    <property type="term" value="F:Y-form DNA binding"/>
    <property type="evidence" value="ECO:0007669"/>
    <property type="project" value="TreeGrafter"/>
</dbReference>
<dbReference type="GO" id="GO:0045786">
    <property type="term" value="P:negative regulation of cell cycle"/>
    <property type="evidence" value="ECO:0007669"/>
    <property type="project" value="TreeGrafter"/>
</dbReference>
<dbReference type="InterPro" id="IPR007747">
    <property type="entry name" value="Menin"/>
</dbReference>
<dbReference type="PANTHER" id="PTHR12693:SF3">
    <property type="entry name" value="MENIN"/>
    <property type="match status" value="1"/>
</dbReference>
<name>A0AAD8Y7X5_9STRA</name>
<proteinExistence type="predicted"/>
<evidence type="ECO:0000256" key="2">
    <source>
        <dbReference type="ARBA" id="ARBA00021162"/>
    </source>
</evidence>
<evidence type="ECO:0000256" key="9">
    <source>
        <dbReference type="ARBA" id="ARBA00023242"/>
    </source>
</evidence>
<evidence type="ECO:0000256" key="4">
    <source>
        <dbReference type="ARBA" id="ARBA00022553"/>
    </source>
</evidence>
<keyword evidence="3" id="KW-0678">Repressor</keyword>
<evidence type="ECO:0000256" key="5">
    <source>
        <dbReference type="ARBA" id="ARBA00022853"/>
    </source>
</evidence>
<comment type="subcellular location">
    <subcellularLocation>
        <location evidence="1">Nucleus</location>
    </subcellularLocation>
</comment>
<keyword evidence="4" id="KW-0597">Phosphoprotein</keyword>
<keyword evidence="11" id="KW-1185">Reference proteome</keyword>
<keyword evidence="9" id="KW-0539">Nucleus</keyword>
<keyword evidence="5" id="KW-0156">Chromatin regulator</keyword>
<protein>
    <recommendedName>
        <fullName evidence="2">Menin</fullName>
    </recommendedName>
</protein>
<evidence type="ECO:0000256" key="3">
    <source>
        <dbReference type="ARBA" id="ARBA00022491"/>
    </source>
</evidence>
<dbReference type="PANTHER" id="PTHR12693">
    <property type="entry name" value="MENIN"/>
    <property type="match status" value="1"/>
</dbReference>
<evidence type="ECO:0000313" key="11">
    <source>
        <dbReference type="Proteomes" id="UP001224775"/>
    </source>
</evidence>
<dbReference type="GO" id="GO:0000785">
    <property type="term" value="C:chromatin"/>
    <property type="evidence" value="ECO:0007669"/>
    <property type="project" value="TreeGrafter"/>
</dbReference>
<dbReference type="GO" id="GO:0003682">
    <property type="term" value="F:chromatin binding"/>
    <property type="evidence" value="ECO:0007669"/>
    <property type="project" value="TreeGrafter"/>
</dbReference>
<organism evidence="10 11">
    <name type="scientific">Skeletonema marinoi</name>
    <dbReference type="NCBI Taxonomy" id="267567"/>
    <lineage>
        <taxon>Eukaryota</taxon>
        <taxon>Sar</taxon>
        <taxon>Stramenopiles</taxon>
        <taxon>Ochrophyta</taxon>
        <taxon>Bacillariophyta</taxon>
        <taxon>Coscinodiscophyceae</taxon>
        <taxon>Thalassiosirophycidae</taxon>
        <taxon>Thalassiosirales</taxon>
        <taxon>Skeletonemataceae</taxon>
        <taxon>Skeletonema</taxon>
        <taxon>Skeletonema marinoi-dohrnii complex</taxon>
    </lineage>
</organism>
<dbReference type="AlphaFoldDB" id="A0AAD8Y7X5"/>
<evidence type="ECO:0000256" key="1">
    <source>
        <dbReference type="ARBA" id="ARBA00004123"/>
    </source>
</evidence>
<sequence>MSNKTSRVTYDYPVASPESSPHWERIVRSVATAATPTDINEDDGHPSKINSHEELIAQFKRDVASLSKTDRKDAYLKVAIWSCVIGYCEALTTHKDSSRRYSIFPIPMASLIRLVHDEFLPLIETIPSHDNNHRQKVQSLSNAIWKRCQNKSSSMQDELHANSLYVCLCGDVDGKSLDCFGAALSTVIGMNLLGYASILTLSEDHAYESHFLETQSEENPSKPTTSCNNSNNDYATCEVAIPGNTKASQSKRGREISETFIDLQKQSPRQQSRKNITAETSWLYMKDNAVLCDNAGMALAALVGNMNCDIDKQKPAGESGKPQVVSGALYTMKRDMLWVLYDAGCIDNFPFALMELGECEEHLSSARGLEWVDASEMLRNKGKDDATTKADETMVLQNEYFFLLAISISKKNYKDAQTYPYLYAAHYHRDAGREDQSQEYRLVESMRLYSEASRVASQYRYDAKDCLQLMKHMTTVASLIAKDILLLPKEAGGDGKVARTWKSRENAVAFATWLIGFIDSLLLWEENDEKQFVEILGTHHKHSLGKGFQFLPEDIRVTAVDKIYSQEEEHQTRQTAITEEELIYFKHPRSKRLSKGGMLIQALTKKKVVINEMVMAMPCISSGERSTRQRKRFKTD</sequence>